<protein>
    <submittedName>
        <fullName evidence="2">Helix-turn-helix domain-containing protein</fullName>
    </submittedName>
</protein>
<evidence type="ECO:0000259" key="1">
    <source>
        <dbReference type="PROSITE" id="PS50943"/>
    </source>
</evidence>
<evidence type="ECO:0000313" key="3">
    <source>
        <dbReference type="Proteomes" id="UP001199916"/>
    </source>
</evidence>
<organism evidence="2 3">
    <name type="scientific">Paenibacillus profundus</name>
    <dbReference type="NCBI Taxonomy" id="1173085"/>
    <lineage>
        <taxon>Bacteria</taxon>
        <taxon>Bacillati</taxon>
        <taxon>Bacillota</taxon>
        <taxon>Bacilli</taxon>
        <taxon>Bacillales</taxon>
        <taxon>Paenibacillaceae</taxon>
        <taxon>Paenibacillus</taxon>
    </lineage>
</organism>
<dbReference type="SMART" id="SM00530">
    <property type="entry name" value="HTH_XRE"/>
    <property type="match status" value="1"/>
</dbReference>
<comment type="caution">
    <text evidence="2">The sequence shown here is derived from an EMBL/GenBank/DDBJ whole genome shotgun (WGS) entry which is preliminary data.</text>
</comment>
<dbReference type="Proteomes" id="UP001199916">
    <property type="component" value="Unassembled WGS sequence"/>
</dbReference>
<dbReference type="PROSITE" id="PS50943">
    <property type="entry name" value="HTH_CROC1"/>
    <property type="match status" value="1"/>
</dbReference>
<dbReference type="InterPro" id="IPR010982">
    <property type="entry name" value="Lambda_DNA-bd_dom_sf"/>
</dbReference>
<accession>A0ABS8YRT8</accession>
<sequence length="465" mass="53865">MELFYDTVHTFNVRDYSKAQLDAWAPRAEQEGERAKIFNFLKGVVEYRWFIYCIIKEGEVMRTVAAKPTTLGDLIKNYRQRNKISLAKLQELVGIDKSSLSRIENGEVKRPDFKIIQSIAAVLDIPSDEVIELYIDIGHKSDVTYSFLQKALVARSNESLITKIASKFLEAPNEDSLDLIEKLYQAIGAVEETSIQLSLYSLIIDYSRAHGIMPYIAKGLYKKYIIERNDFSKLNETYQLGKYTLVYANFLSNQEQINLYYCLGIHAYSLMCMNDSKQYMQFIIENDDIAEGEFKAHAFFSLCNSSYYAGEYENCKTYLAEYSKYSFPYIEDNVKFMTACLKGKSGNLDVAISQLESYLKDASEYNIVFAVTELLDLYIRKSDFHSAKMLLNYEKQMVKSLQDKRTTPFKRAKFAYFYVLASRLFQNEDKEKAFGYYTQSILEYAQIGLADSFIRISTDFYGYVR</sequence>
<dbReference type="RefSeq" id="WP_233699038.1">
    <property type="nucleotide sequence ID" value="NZ_JAJNBZ010000039.1"/>
</dbReference>
<dbReference type="Pfam" id="PF01381">
    <property type="entry name" value="HTH_3"/>
    <property type="match status" value="1"/>
</dbReference>
<name>A0ABS8YRT8_9BACL</name>
<dbReference type="EMBL" id="JAJNBZ010000039">
    <property type="protein sequence ID" value="MCE5173017.1"/>
    <property type="molecule type" value="Genomic_DNA"/>
</dbReference>
<dbReference type="CDD" id="cd00093">
    <property type="entry name" value="HTH_XRE"/>
    <property type="match status" value="1"/>
</dbReference>
<keyword evidence="3" id="KW-1185">Reference proteome</keyword>
<dbReference type="Gene3D" id="1.10.260.40">
    <property type="entry name" value="lambda repressor-like DNA-binding domains"/>
    <property type="match status" value="1"/>
</dbReference>
<dbReference type="InterPro" id="IPR001387">
    <property type="entry name" value="Cro/C1-type_HTH"/>
</dbReference>
<evidence type="ECO:0000313" key="2">
    <source>
        <dbReference type="EMBL" id="MCE5173017.1"/>
    </source>
</evidence>
<dbReference type="SUPFAM" id="SSF47413">
    <property type="entry name" value="lambda repressor-like DNA-binding domains"/>
    <property type="match status" value="1"/>
</dbReference>
<reference evidence="2 3" key="1">
    <citation type="submission" date="2021-11" db="EMBL/GenBank/DDBJ databases">
        <title>Draft genome sequence of Paenibacillus profundus YoMME, a new Gram-positive bacteria with exoelectrogenic properties.</title>
        <authorList>
            <person name="Hubenova Y."/>
            <person name="Hubenova E."/>
            <person name="Manasiev Y."/>
            <person name="Peykov S."/>
            <person name="Mitov M."/>
        </authorList>
    </citation>
    <scope>NUCLEOTIDE SEQUENCE [LARGE SCALE GENOMIC DNA]</scope>
    <source>
        <strain evidence="2 3">YoMME</strain>
    </source>
</reference>
<gene>
    <name evidence="2" type="ORF">LQV63_27520</name>
</gene>
<proteinExistence type="predicted"/>
<feature type="domain" description="HTH cro/C1-type" evidence="1">
    <location>
        <begin position="75"/>
        <end position="130"/>
    </location>
</feature>